<evidence type="ECO:0000313" key="3">
    <source>
        <dbReference type="Proteomes" id="UP000183275"/>
    </source>
</evidence>
<reference evidence="3" key="1">
    <citation type="submission" date="2016-10" db="EMBL/GenBank/DDBJ databases">
        <authorList>
            <person name="Varghese N."/>
        </authorList>
    </citation>
    <scope>NUCLEOTIDE SEQUENCE [LARGE SCALE GENOMIC DNA]</scope>
    <source>
        <strain evidence="3">CGMCC 1.12284</strain>
    </source>
</reference>
<organism evidence="2 3">
    <name type="scientific">Natrinema salifodinae</name>
    <dbReference type="NCBI Taxonomy" id="1202768"/>
    <lineage>
        <taxon>Archaea</taxon>
        <taxon>Methanobacteriati</taxon>
        <taxon>Methanobacteriota</taxon>
        <taxon>Stenosarchaea group</taxon>
        <taxon>Halobacteria</taxon>
        <taxon>Halobacteriales</taxon>
        <taxon>Natrialbaceae</taxon>
        <taxon>Natrinema</taxon>
    </lineage>
</organism>
<name>A0A1I0PES6_9EURY</name>
<feature type="region of interest" description="Disordered" evidence="1">
    <location>
        <begin position="23"/>
        <end position="44"/>
    </location>
</feature>
<protein>
    <recommendedName>
        <fullName evidence="4">Gamma-glutamyl cyclotransferase, AIG2-like</fullName>
    </recommendedName>
</protein>
<sequence length="44" mass="4725">MDADVFVYGTLTDPDRVTSVLGATGEADRESERGSADPQYEFVG</sequence>
<dbReference type="AlphaFoldDB" id="A0A1I0PES6"/>
<gene>
    <name evidence="2" type="ORF">SAMN05216285_2484</name>
</gene>
<dbReference type="Proteomes" id="UP000183275">
    <property type="component" value="Unassembled WGS sequence"/>
</dbReference>
<keyword evidence="3" id="KW-1185">Reference proteome</keyword>
<evidence type="ECO:0000313" key="2">
    <source>
        <dbReference type="EMBL" id="SEW12788.1"/>
    </source>
</evidence>
<proteinExistence type="predicted"/>
<evidence type="ECO:0000256" key="1">
    <source>
        <dbReference type="SAM" id="MobiDB-lite"/>
    </source>
</evidence>
<evidence type="ECO:0008006" key="4">
    <source>
        <dbReference type="Google" id="ProtNLM"/>
    </source>
</evidence>
<feature type="compositionally biased region" description="Basic and acidic residues" evidence="1">
    <location>
        <begin position="26"/>
        <end position="35"/>
    </location>
</feature>
<accession>A0A1I0PES6</accession>
<dbReference type="EMBL" id="FOIS01000003">
    <property type="protein sequence ID" value="SEW12788.1"/>
    <property type="molecule type" value="Genomic_DNA"/>
</dbReference>